<evidence type="ECO:0000313" key="6">
    <source>
        <dbReference type="EMBL" id="MBB4268167.1"/>
    </source>
</evidence>
<feature type="domain" description="Zinc finger DksA/TraR C4-type" evidence="5">
    <location>
        <begin position="40"/>
        <end position="70"/>
    </location>
</feature>
<dbReference type="PANTHER" id="PTHR38777">
    <property type="entry name" value="FELS-2 PROPHAGE PROTEIN"/>
    <property type="match status" value="1"/>
</dbReference>
<dbReference type="AlphaFoldDB" id="A0A7W6RH08"/>
<name>A0A7W6RH08_9PROT</name>
<dbReference type="SUPFAM" id="SSF57716">
    <property type="entry name" value="Glucocorticoid receptor-like (DNA-binding domain)"/>
    <property type="match status" value="1"/>
</dbReference>
<dbReference type="InterPro" id="IPR000962">
    <property type="entry name" value="Znf_DskA_TraR"/>
</dbReference>
<evidence type="ECO:0000256" key="4">
    <source>
        <dbReference type="PROSITE-ProRule" id="PRU00510"/>
    </source>
</evidence>
<reference evidence="6 7" key="1">
    <citation type="submission" date="2020-08" db="EMBL/GenBank/DDBJ databases">
        <title>Genome sequencing of Purple Non-Sulfur Bacteria from various extreme environments.</title>
        <authorList>
            <person name="Mayer M."/>
        </authorList>
    </citation>
    <scope>NUCLEOTIDE SEQUENCE [LARGE SCALE GENOMIC DNA]</scope>
    <source>
        <strain evidence="6 7">JA131</strain>
    </source>
</reference>
<evidence type="ECO:0000313" key="7">
    <source>
        <dbReference type="Proteomes" id="UP000554286"/>
    </source>
</evidence>
<keyword evidence="3" id="KW-0862">Zinc</keyword>
<evidence type="ECO:0000259" key="5">
    <source>
        <dbReference type="Pfam" id="PF01258"/>
    </source>
</evidence>
<sequence length="82" mass="8733">MADLADIAGDLAERDRAESLALHAARTAHPRPTSRTPADRCAGCGQPIPAARRAAHPAATRCAPCQAAAEVRRTRQHRTGVW</sequence>
<dbReference type="PANTHER" id="PTHR38777:SF1">
    <property type="entry name" value="DNAK SUPPRESSOR PROTEIN"/>
    <property type="match status" value="1"/>
</dbReference>
<evidence type="ECO:0000256" key="2">
    <source>
        <dbReference type="ARBA" id="ARBA00022771"/>
    </source>
</evidence>
<dbReference type="RefSeq" id="WP_184048871.1">
    <property type="nucleotide sequence ID" value="NZ_JACIGK010000056.1"/>
</dbReference>
<keyword evidence="2" id="KW-0863">Zinc-finger</keyword>
<keyword evidence="1" id="KW-0479">Metal-binding</keyword>
<dbReference type="Proteomes" id="UP000554286">
    <property type="component" value="Unassembled WGS sequence"/>
</dbReference>
<dbReference type="PROSITE" id="PS51128">
    <property type="entry name" value="ZF_DKSA_2"/>
    <property type="match status" value="1"/>
</dbReference>
<proteinExistence type="predicted"/>
<dbReference type="Gene3D" id="1.20.120.910">
    <property type="entry name" value="DksA, coiled-coil domain"/>
    <property type="match status" value="1"/>
</dbReference>
<protein>
    <submittedName>
        <fullName evidence="6">Phage/conjugal plasmid C-4 type zinc finger TraR family protein</fullName>
    </submittedName>
</protein>
<dbReference type="GO" id="GO:1900378">
    <property type="term" value="P:positive regulation of secondary metabolite biosynthetic process"/>
    <property type="evidence" value="ECO:0007669"/>
    <property type="project" value="TreeGrafter"/>
</dbReference>
<dbReference type="Pfam" id="PF01258">
    <property type="entry name" value="zf-dskA_traR"/>
    <property type="match status" value="1"/>
</dbReference>
<organism evidence="6 7">
    <name type="scientific">Roseospira visakhapatnamensis</name>
    <dbReference type="NCBI Taxonomy" id="390880"/>
    <lineage>
        <taxon>Bacteria</taxon>
        <taxon>Pseudomonadati</taxon>
        <taxon>Pseudomonadota</taxon>
        <taxon>Alphaproteobacteria</taxon>
        <taxon>Rhodospirillales</taxon>
        <taxon>Rhodospirillaceae</taxon>
        <taxon>Roseospira</taxon>
    </lineage>
</organism>
<gene>
    <name evidence="6" type="ORF">GGD89_003823</name>
</gene>
<comment type="caution">
    <text evidence="6">The sequence shown here is derived from an EMBL/GenBank/DDBJ whole genome shotgun (WGS) entry which is preliminary data.</text>
</comment>
<evidence type="ECO:0000256" key="3">
    <source>
        <dbReference type="ARBA" id="ARBA00022833"/>
    </source>
</evidence>
<evidence type="ECO:0000256" key="1">
    <source>
        <dbReference type="ARBA" id="ARBA00022723"/>
    </source>
</evidence>
<dbReference type="EMBL" id="JACIGK010000056">
    <property type="protein sequence ID" value="MBB4268167.1"/>
    <property type="molecule type" value="Genomic_DNA"/>
</dbReference>
<keyword evidence="7" id="KW-1185">Reference proteome</keyword>
<accession>A0A7W6RH08</accession>
<dbReference type="GO" id="GO:0008270">
    <property type="term" value="F:zinc ion binding"/>
    <property type="evidence" value="ECO:0007669"/>
    <property type="project" value="UniProtKB-KW"/>
</dbReference>
<feature type="zinc finger region" description="dksA C4-type" evidence="4">
    <location>
        <begin position="41"/>
        <end position="65"/>
    </location>
</feature>